<dbReference type="Proteomes" id="UP000624404">
    <property type="component" value="Unassembled WGS sequence"/>
</dbReference>
<gene>
    <name evidence="1" type="ORF">SCLTRI_LOCUS7205</name>
</gene>
<evidence type="ECO:0000313" key="1">
    <source>
        <dbReference type="EMBL" id="CAD6447413.1"/>
    </source>
</evidence>
<dbReference type="AlphaFoldDB" id="A0A8H2W0S1"/>
<protein>
    <submittedName>
        <fullName evidence="1">51aa7aaa-d536-41c0-8245-f1f4e8c32aa8</fullName>
    </submittedName>
</protein>
<name>A0A8H2W0S1_9HELO</name>
<organism evidence="1 2">
    <name type="scientific">Sclerotinia trifoliorum</name>
    <dbReference type="NCBI Taxonomy" id="28548"/>
    <lineage>
        <taxon>Eukaryota</taxon>
        <taxon>Fungi</taxon>
        <taxon>Dikarya</taxon>
        <taxon>Ascomycota</taxon>
        <taxon>Pezizomycotina</taxon>
        <taxon>Leotiomycetes</taxon>
        <taxon>Helotiales</taxon>
        <taxon>Sclerotiniaceae</taxon>
        <taxon>Sclerotinia</taxon>
    </lineage>
</organism>
<sequence length="129" mass="14874">MYEMHPKKFDSGRSFGSNQNVLQCNHPMNYSLAQRKNCSTRKAQKQRMRRFGSNSNRDIRHRIYRCARHHRNTFASTFLNQSRARSGNHANPVHLLEDLERNAIPTAEGYINDGGNPLGALLAYTTRIN</sequence>
<accession>A0A8H2W0S1</accession>
<comment type="caution">
    <text evidence="1">The sequence shown here is derived from an EMBL/GenBank/DDBJ whole genome shotgun (WGS) entry which is preliminary data.</text>
</comment>
<evidence type="ECO:0000313" key="2">
    <source>
        <dbReference type="Proteomes" id="UP000624404"/>
    </source>
</evidence>
<dbReference type="EMBL" id="CAJHIA010000026">
    <property type="protein sequence ID" value="CAD6447413.1"/>
    <property type="molecule type" value="Genomic_DNA"/>
</dbReference>
<proteinExistence type="predicted"/>
<keyword evidence="2" id="KW-1185">Reference proteome</keyword>
<reference evidence="1" key="1">
    <citation type="submission" date="2020-10" db="EMBL/GenBank/DDBJ databases">
        <authorList>
            <person name="Kusch S."/>
        </authorList>
    </citation>
    <scope>NUCLEOTIDE SEQUENCE</scope>
    <source>
        <strain evidence="1">SwB9</strain>
    </source>
</reference>